<proteinExistence type="predicted"/>
<protein>
    <submittedName>
        <fullName evidence="2">Uncharacterized protein</fullName>
    </submittedName>
</protein>
<evidence type="ECO:0000313" key="2">
    <source>
        <dbReference type="EMBL" id="PBK83092.1"/>
    </source>
</evidence>
<dbReference type="Proteomes" id="UP000217790">
    <property type="component" value="Unassembled WGS sequence"/>
</dbReference>
<evidence type="ECO:0000313" key="3">
    <source>
        <dbReference type="Proteomes" id="UP000217790"/>
    </source>
</evidence>
<dbReference type="STRING" id="47427.A0A2H3CV85"/>
<dbReference type="EMBL" id="KZ293709">
    <property type="protein sequence ID" value="PBK83092.1"/>
    <property type="molecule type" value="Genomic_DNA"/>
</dbReference>
<dbReference type="AlphaFoldDB" id="A0A2H3CV85"/>
<keyword evidence="3" id="KW-1185">Reference proteome</keyword>
<name>A0A2H3CV85_ARMGA</name>
<feature type="compositionally biased region" description="Low complexity" evidence="1">
    <location>
        <begin position="120"/>
        <end position="144"/>
    </location>
</feature>
<sequence>MLQIPQQFSASSSQEMLSPNDGQLLRSASGSIHSVDIEVEPPGTNDWGNPFTSAAGSPWGGSLPAATTLGPQQASGFGAPRTSTPCAAYESMSTPPGFTCPLPPGRTPSKPPHSYPLLASSGKSGGTSYSSTSSSSTSSSGSGSRLHRSRQSAGSTIIQNFVPPPSVSLVGRAVVSPGASPPDPTGDDVYEHPCEFCDGYSADGYGQGCVLAAGWRTVSVYGFSVILSFVT</sequence>
<dbReference type="InParanoid" id="A0A2H3CV85"/>
<evidence type="ECO:0000256" key="1">
    <source>
        <dbReference type="SAM" id="MobiDB-lite"/>
    </source>
</evidence>
<reference evidence="3" key="1">
    <citation type="journal article" date="2017" name="Nat. Ecol. Evol.">
        <title>Genome expansion and lineage-specific genetic innovations in the forest pathogenic fungi Armillaria.</title>
        <authorList>
            <person name="Sipos G."/>
            <person name="Prasanna A.N."/>
            <person name="Walter M.C."/>
            <person name="O'Connor E."/>
            <person name="Balint B."/>
            <person name="Krizsan K."/>
            <person name="Kiss B."/>
            <person name="Hess J."/>
            <person name="Varga T."/>
            <person name="Slot J."/>
            <person name="Riley R."/>
            <person name="Boka B."/>
            <person name="Rigling D."/>
            <person name="Barry K."/>
            <person name="Lee J."/>
            <person name="Mihaltcheva S."/>
            <person name="LaButti K."/>
            <person name="Lipzen A."/>
            <person name="Waldron R."/>
            <person name="Moloney N.M."/>
            <person name="Sperisen C."/>
            <person name="Kredics L."/>
            <person name="Vagvoelgyi C."/>
            <person name="Patrignani A."/>
            <person name="Fitzpatrick D."/>
            <person name="Nagy I."/>
            <person name="Doyle S."/>
            <person name="Anderson J.B."/>
            <person name="Grigoriev I.V."/>
            <person name="Gueldener U."/>
            <person name="Muensterkoetter M."/>
            <person name="Nagy L.G."/>
        </authorList>
    </citation>
    <scope>NUCLEOTIDE SEQUENCE [LARGE SCALE GENOMIC DNA]</scope>
    <source>
        <strain evidence="3">Ar21-2</strain>
    </source>
</reference>
<feature type="region of interest" description="Disordered" evidence="1">
    <location>
        <begin position="1"/>
        <end position="82"/>
    </location>
</feature>
<feature type="compositionally biased region" description="Polar residues" evidence="1">
    <location>
        <begin position="1"/>
        <end position="32"/>
    </location>
</feature>
<gene>
    <name evidence="2" type="ORF">ARMGADRAFT_1137519</name>
</gene>
<feature type="compositionally biased region" description="Polar residues" evidence="1">
    <location>
        <begin position="69"/>
        <end position="82"/>
    </location>
</feature>
<feature type="region of interest" description="Disordered" evidence="1">
    <location>
        <begin position="97"/>
        <end position="160"/>
    </location>
</feature>
<accession>A0A2H3CV85</accession>
<dbReference type="OrthoDB" id="3268221at2759"/>
<organism evidence="2 3">
    <name type="scientific">Armillaria gallica</name>
    <name type="common">Bulbous honey fungus</name>
    <name type="synonym">Armillaria bulbosa</name>
    <dbReference type="NCBI Taxonomy" id="47427"/>
    <lineage>
        <taxon>Eukaryota</taxon>
        <taxon>Fungi</taxon>
        <taxon>Dikarya</taxon>
        <taxon>Basidiomycota</taxon>
        <taxon>Agaricomycotina</taxon>
        <taxon>Agaricomycetes</taxon>
        <taxon>Agaricomycetidae</taxon>
        <taxon>Agaricales</taxon>
        <taxon>Marasmiineae</taxon>
        <taxon>Physalacriaceae</taxon>
        <taxon>Armillaria</taxon>
    </lineage>
</organism>
<feature type="compositionally biased region" description="Polar residues" evidence="1">
    <location>
        <begin position="46"/>
        <end position="55"/>
    </location>
</feature>
<feature type="compositionally biased region" description="Pro residues" evidence="1">
    <location>
        <begin position="101"/>
        <end position="114"/>
    </location>
</feature>